<organism evidence="1">
    <name type="scientific">Salvia splendens</name>
    <name type="common">Scarlet sage</name>
    <dbReference type="NCBI Taxonomy" id="180675"/>
    <lineage>
        <taxon>Eukaryota</taxon>
        <taxon>Viridiplantae</taxon>
        <taxon>Streptophyta</taxon>
        <taxon>Embryophyta</taxon>
        <taxon>Tracheophyta</taxon>
        <taxon>Spermatophyta</taxon>
        <taxon>Magnoliopsida</taxon>
        <taxon>eudicotyledons</taxon>
        <taxon>Gunneridae</taxon>
        <taxon>Pentapetalae</taxon>
        <taxon>asterids</taxon>
        <taxon>lamiids</taxon>
        <taxon>Lamiales</taxon>
        <taxon>Lamiaceae</taxon>
        <taxon>Nepetoideae</taxon>
        <taxon>Mentheae</taxon>
        <taxon>Salviinae</taxon>
        <taxon>Salvia</taxon>
        <taxon>Salvia subgen. Calosphace</taxon>
        <taxon>core Calosphace</taxon>
    </lineage>
</organism>
<accession>A0A8X8Y056</accession>
<name>A0A8X8Y056_SALSN</name>
<reference evidence="1" key="2">
    <citation type="submission" date="2020-08" db="EMBL/GenBank/DDBJ databases">
        <title>Plant Genome Project.</title>
        <authorList>
            <person name="Zhang R.-G."/>
        </authorList>
    </citation>
    <scope>NUCLEOTIDE SEQUENCE</scope>
    <source>
        <strain evidence="1">Huo1</strain>
        <tissue evidence="1">Leaf</tissue>
    </source>
</reference>
<sequence length="139" mass="16332">MGEYTRTTYNHPTLEVVHRFNDCILEFPNPPPIGSSEEQSSELDYSKICYECTTSLWDRGTTYMHMDDLFCCNECRLKACVTRDWYKKVMKCAEEQIDFGEYSIFEMEKNVDFTILSEQCSSCLIAYATSFLHLRVFFV</sequence>
<protein>
    <submittedName>
        <fullName evidence="1">Uncharacterized protein</fullName>
    </submittedName>
</protein>
<evidence type="ECO:0000313" key="2">
    <source>
        <dbReference type="Proteomes" id="UP000298416"/>
    </source>
</evidence>
<dbReference type="EMBL" id="PNBA02000006">
    <property type="protein sequence ID" value="KAG6422299.1"/>
    <property type="molecule type" value="Genomic_DNA"/>
</dbReference>
<reference evidence="1" key="1">
    <citation type="submission" date="2018-01" db="EMBL/GenBank/DDBJ databases">
        <authorList>
            <person name="Mao J.F."/>
        </authorList>
    </citation>
    <scope>NUCLEOTIDE SEQUENCE</scope>
    <source>
        <strain evidence="1">Huo1</strain>
        <tissue evidence="1">Leaf</tissue>
    </source>
</reference>
<proteinExistence type="predicted"/>
<dbReference type="Proteomes" id="UP000298416">
    <property type="component" value="Unassembled WGS sequence"/>
</dbReference>
<comment type="caution">
    <text evidence="1">The sequence shown here is derived from an EMBL/GenBank/DDBJ whole genome shotgun (WGS) entry which is preliminary data.</text>
</comment>
<dbReference type="AlphaFoldDB" id="A0A8X8Y056"/>
<gene>
    <name evidence="1" type="ORF">SASPL_118865</name>
</gene>
<keyword evidence="2" id="KW-1185">Reference proteome</keyword>
<evidence type="ECO:0000313" key="1">
    <source>
        <dbReference type="EMBL" id="KAG6422299.1"/>
    </source>
</evidence>